<feature type="region of interest" description="Disordered" evidence="1">
    <location>
        <begin position="584"/>
        <end position="640"/>
    </location>
</feature>
<accession>A0A498J8R4</accession>
<feature type="compositionally biased region" description="Polar residues" evidence="1">
    <location>
        <begin position="21"/>
        <end position="34"/>
    </location>
</feature>
<feature type="compositionally biased region" description="Polar residues" evidence="1">
    <location>
        <begin position="584"/>
        <end position="607"/>
    </location>
</feature>
<reference evidence="2" key="1">
    <citation type="submission" date="2018-10" db="EMBL/GenBank/DDBJ databases">
        <title>A high-quality apple genome assembly.</title>
        <authorList>
            <person name="Hu J."/>
        </authorList>
    </citation>
    <scope>NUCLEOTIDE SEQUENCE [LARGE SCALE GENOMIC DNA]</scope>
    <source>
        <tissue evidence="2">Young leaf</tissue>
    </source>
</reference>
<protein>
    <submittedName>
        <fullName evidence="2">Uncharacterized protein</fullName>
    </submittedName>
</protein>
<dbReference type="PANTHER" id="PTHR34792:SF1">
    <property type="entry name" value="OS02G0121500 PROTEIN"/>
    <property type="match status" value="1"/>
</dbReference>
<evidence type="ECO:0000313" key="2">
    <source>
        <dbReference type="EMBL" id="RXH91097.1"/>
    </source>
</evidence>
<name>A0A498J8R4_MALDO</name>
<dbReference type="PANTHER" id="PTHR34792">
    <property type="entry name" value="OS02G0121500 PROTEIN"/>
    <property type="match status" value="1"/>
</dbReference>
<feature type="region of interest" description="Disordered" evidence="1">
    <location>
        <begin position="115"/>
        <end position="167"/>
    </location>
</feature>
<evidence type="ECO:0000256" key="1">
    <source>
        <dbReference type="SAM" id="MobiDB-lite"/>
    </source>
</evidence>
<keyword evidence="3" id="KW-1185">Reference proteome</keyword>
<dbReference type="EMBL" id="RDQH01000334">
    <property type="protein sequence ID" value="RXH91097.1"/>
    <property type="molecule type" value="Genomic_DNA"/>
</dbReference>
<feature type="region of interest" description="Disordered" evidence="1">
    <location>
        <begin position="1"/>
        <end position="41"/>
    </location>
</feature>
<dbReference type="Proteomes" id="UP000290289">
    <property type="component" value="Chromosome 8"/>
</dbReference>
<comment type="caution">
    <text evidence="2">The sequence shown here is derived from an EMBL/GenBank/DDBJ whole genome shotgun (WGS) entry which is preliminary data.</text>
</comment>
<feature type="compositionally biased region" description="Low complexity" evidence="1">
    <location>
        <begin position="628"/>
        <end position="640"/>
    </location>
</feature>
<dbReference type="AlphaFoldDB" id="A0A498J8R4"/>
<feature type="compositionally biased region" description="Polar residues" evidence="1">
    <location>
        <begin position="257"/>
        <end position="283"/>
    </location>
</feature>
<feature type="region of interest" description="Disordered" evidence="1">
    <location>
        <begin position="350"/>
        <end position="389"/>
    </location>
</feature>
<organism evidence="2 3">
    <name type="scientific">Malus domestica</name>
    <name type="common">Apple</name>
    <name type="synonym">Pyrus malus</name>
    <dbReference type="NCBI Taxonomy" id="3750"/>
    <lineage>
        <taxon>Eukaryota</taxon>
        <taxon>Viridiplantae</taxon>
        <taxon>Streptophyta</taxon>
        <taxon>Embryophyta</taxon>
        <taxon>Tracheophyta</taxon>
        <taxon>Spermatophyta</taxon>
        <taxon>Magnoliopsida</taxon>
        <taxon>eudicotyledons</taxon>
        <taxon>Gunneridae</taxon>
        <taxon>Pentapetalae</taxon>
        <taxon>rosids</taxon>
        <taxon>fabids</taxon>
        <taxon>Rosales</taxon>
        <taxon>Rosaceae</taxon>
        <taxon>Amygdaloideae</taxon>
        <taxon>Maleae</taxon>
        <taxon>Malus</taxon>
    </lineage>
</organism>
<sequence>MLVPPATKHRDVRRGGGATRFKQSSGPSNTTTKLFPSLDGGGDFVLSGKSTKKERLRKLSALGTAKTTSFRVCEMGCDVPDRDDELPTKRFKLPRKFIDDCNGVDLASVPRKLRSAMKKRNRESASPARSLPNAKKVNHTMSGIKSPKGDGVNKSKPYLKQGGSEITKDEEEVVETLYALAGLFPRNDANDNSKVDCESLDANPSALPESKESLTPAFEVGNDKSGSNSLLRATKAAGPSNVERLAKENDQGDCLNKPSTQPEPESPNSRKSSINSDNSVPQNLNVSSLSLKVEGCNERPATSNAVNFCISDISLDSRLKQPVQELSSIPERKPVIALELSTTVGGQVVPHDTEETKKNGPVLWPGLSSSLSHGARNDSPSSSSQSPAAKIPHWLDAALSTSRALVQNGSSFGKVTTVLNGRRSCKKCAAHVYISHLIQALQNSECKNKIQLQPNQRRPHEGSKQVSFLGVNINAKSNNGLNGIVSTSSIGISISEKNSTVAKNGTLQQTRLHQDQPQFAMGSWAYTSPKQSIDFLSLSAGGGGSESNNGFSRSRNGMEPSSQSQATYIHPLMQRHTLIPFSLTPSQYSSSAHPNNPSLSQQGQMQVSPYHGNPFCGPQASPTASTKQQPQQQHLQLQQHQQRLWAAHLAAQYRPVGTSAPAVHVPGWQNGRQDMMLIPCSQGLMSPSPATLELVGPKYAPLSQQQLMAVTSSFPPGRVKRQEHHLPSVYEESGGGFRAGSAMPLQLLCSEYL</sequence>
<feature type="region of interest" description="Disordered" evidence="1">
    <location>
        <begin position="195"/>
        <end position="283"/>
    </location>
</feature>
<gene>
    <name evidence="2" type="ORF">DVH24_020120</name>
</gene>
<dbReference type="InterPro" id="IPR040305">
    <property type="entry name" value="At1g75730-like"/>
</dbReference>
<feature type="region of interest" description="Disordered" evidence="1">
    <location>
        <begin position="537"/>
        <end position="564"/>
    </location>
</feature>
<evidence type="ECO:0000313" key="3">
    <source>
        <dbReference type="Proteomes" id="UP000290289"/>
    </source>
</evidence>
<feature type="compositionally biased region" description="Low complexity" evidence="1">
    <location>
        <begin position="546"/>
        <end position="557"/>
    </location>
</feature>
<proteinExistence type="predicted"/>